<feature type="compositionally biased region" description="Basic and acidic residues" evidence="1">
    <location>
        <begin position="99"/>
        <end position="118"/>
    </location>
</feature>
<dbReference type="Proteomes" id="UP000472727">
    <property type="component" value="Unassembled WGS sequence"/>
</dbReference>
<accession>A0A7C8Q5Q6</accession>
<comment type="caution">
    <text evidence="2">The sequence shown here is derived from an EMBL/GenBank/DDBJ whole genome shotgun (WGS) entry which is preliminary data.</text>
</comment>
<organism evidence="2 3">
    <name type="scientific">Orbilia oligospora</name>
    <name type="common">Nematode-trapping fungus</name>
    <name type="synonym">Arthrobotrys oligospora</name>
    <dbReference type="NCBI Taxonomy" id="2813651"/>
    <lineage>
        <taxon>Eukaryota</taxon>
        <taxon>Fungi</taxon>
        <taxon>Dikarya</taxon>
        <taxon>Ascomycota</taxon>
        <taxon>Pezizomycotina</taxon>
        <taxon>Orbiliomycetes</taxon>
        <taxon>Orbiliales</taxon>
        <taxon>Orbiliaceae</taxon>
        <taxon>Orbilia</taxon>
    </lineage>
</organism>
<gene>
    <name evidence="2" type="ORF">TWF106_005402</name>
</gene>
<dbReference type="EMBL" id="WIWS01000244">
    <property type="protein sequence ID" value="KAF3196088.1"/>
    <property type="molecule type" value="Genomic_DNA"/>
</dbReference>
<feature type="region of interest" description="Disordered" evidence="1">
    <location>
        <begin position="87"/>
        <end position="118"/>
    </location>
</feature>
<protein>
    <submittedName>
        <fullName evidence="2">Uncharacterized protein</fullName>
    </submittedName>
</protein>
<dbReference type="InterPro" id="IPR021772">
    <property type="entry name" value="WDR48/Bun107"/>
</dbReference>
<proteinExistence type="predicted"/>
<reference evidence="2 3" key="1">
    <citation type="submission" date="2019-06" db="EMBL/GenBank/DDBJ databases">
        <authorList>
            <person name="Palmer J.M."/>
        </authorList>
    </citation>
    <scope>NUCLEOTIDE SEQUENCE [LARGE SCALE GENOMIC DNA]</scope>
    <source>
        <strain evidence="2 3">TWF106</strain>
    </source>
</reference>
<evidence type="ECO:0000313" key="2">
    <source>
        <dbReference type="EMBL" id="KAF3196088.1"/>
    </source>
</evidence>
<evidence type="ECO:0000313" key="3">
    <source>
        <dbReference type="Proteomes" id="UP000472727"/>
    </source>
</evidence>
<evidence type="ECO:0000256" key="1">
    <source>
        <dbReference type="SAM" id="MobiDB-lite"/>
    </source>
</evidence>
<name>A0A7C8Q5Q6_ORBOL</name>
<dbReference type="AlphaFoldDB" id="A0A7C8Q5Q6"/>
<sequence length="118" mass="13416">MLRARKIVTYIYDRLDPLPAQAGGPGTDFGNEKRKPEDWLELIIKDEVVPLNMTLATMKAHVWRTGGDVVVHYRIKDGEEPIERVKVVEAPTGEEEMPEGAREETKEEAPDTKEEKTE</sequence>
<dbReference type="Pfam" id="PF11816">
    <property type="entry name" value="DUF3337"/>
    <property type="match status" value="1"/>
</dbReference>